<reference evidence="1 2" key="1">
    <citation type="submission" date="2021-02" db="EMBL/GenBank/DDBJ databases">
        <title>Plant Genome Project.</title>
        <authorList>
            <person name="Zhang R.-G."/>
        </authorList>
    </citation>
    <scope>NUCLEOTIDE SEQUENCE [LARGE SCALE GENOMIC DNA]</scope>
    <source>
        <tissue evidence="1">Leaves</tissue>
    </source>
</reference>
<proteinExistence type="predicted"/>
<gene>
    <name evidence="1" type="ORF">JRO89_XS06G0192100</name>
</gene>
<comment type="caution">
    <text evidence="1">The sequence shown here is derived from an EMBL/GenBank/DDBJ whole genome shotgun (WGS) entry which is preliminary data.</text>
</comment>
<dbReference type="EMBL" id="JAFEMO010000006">
    <property type="protein sequence ID" value="KAH7569569.1"/>
    <property type="molecule type" value="Genomic_DNA"/>
</dbReference>
<organism evidence="1 2">
    <name type="scientific">Xanthoceras sorbifolium</name>
    <dbReference type="NCBI Taxonomy" id="99658"/>
    <lineage>
        <taxon>Eukaryota</taxon>
        <taxon>Viridiplantae</taxon>
        <taxon>Streptophyta</taxon>
        <taxon>Embryophyta</taxon>
        <taxon>Tracheophyta</taxon>
        <taxon>Spermatophyta</taxon>
        <taxon>Magnoliopsida</taxon>
        <taxon>eudicotyledons</taxon>
        <taxon>Gunneridae</taxon>
        <taxon>Pentapetalae</taxon>
        <taxon>rosids</taxon>
        <taxon>malvids</taxon>
        <taxon>Sapindales</taxon>
        <taxon>Sapindaceae</taxon>
        <taxon>Xanthoceroideae</taxon>
        <taxon>Xanthoceras</taxon>
    </lineage>
</organism>
<evidence type="ECO:0000313" key="1">
    <source>
        <dbReference type="EMBL" id="KAH7569569.1"/>
    </source>
</evidence>
<sequence>MGKNIRLWDFILPQIEFAYNCSKSQSTNHSPFEVVHGKNPISPLDLLPIVSNNDFSGDVDTRAGEIKKLIAQVREKIVKQNEKYKKAKNKHRKHAEFKEGYMVWIHLSKDCFPKGKYG</sequence>
<evidence type="ECO:0000313" key="2">
    <source>
        <dbReference type="Proteomes" id="UP000827721"/>
    </source>
</evidence>
<keyword evidence="2" id="KW-1185">Reference proteome</keyword>
<dbReference type="Gene3D" id="3.30.420.10">
    <property type="entry name" value="Ribonuclease H-like superfamily/Ribonuclease H"/>
    <property type="match status" value="1"/>
</dbReference>
<accession>A0ABQ8HYY4</accession>
<protein>
    <submittedName>
        <fullName evidence="1">Uncharacterized protein</fullName>
    </submittedName>
</protein>
<dbReference type="Proteomes" id="UP000827721">
    <property type="component" value="Unassembled WGS sequence"/>
</dbReference>
<name>A0ABQ8HYY4_9ROSI</name>
<dbReference type="InterPro" id="IPR036397">
    <property type="entry name" value="RNaseH_sf"/>
</dbReference>